<dbReference type="CDD" id="cd16936">
    <property type="entry name" value="HATPase_RsbW-like"/>
    <property type="match status" value="1"/>
</dbReference>
<gene>
    <name evidence="4" type="ORF">OG398_05450</name>
</gene>
<dbReference type="InterPro" id="IPR036890">
    <property type="entry name" value="HATPase_C_sf"/>
</dbReference>
<keyword evidence="1" id="KW-0808">Transferase</keyword>
<accession>A0AAU2VJM5</accession>
<evidence type="ECO:0000256" key="1">
    <source>
        <dbReference type="ARBA" id="ARBA00022527"/>
    </source>
</evidence>
<keyword evidence="1" id="KW-0418">Kinase</keyword>
<protein>
    <submittedName>
        <fullName evidence="4">ATP-binding protein</fullName>
    </submittedName>
</protein>
<sequence>MPHEQSRRIRLALADTPNAVTLARLHTADVLLGWGVSSGIVDTAKLLVSELATNAVRHSEESEAPALPFSSESGVQTFELLLEVVPGAVRLSVWDRDVRPPVLKEVGVDATGGRGIFIVAVMSRAWGYYPARPMPGKVVWAEIALASTSPDENPDASVLSPRRPATDDLPPSGHAQADPNLIGRVLVGIKEL</sequence>
<dbReference type="GO" id="GO:0004674">
    <property type="term" value="F:protein serine/threonine kinase activity"/>
    <property type="evidence" value="ECO:0007669"/>
    <property type="project" value="UniProtKB-KW"/>
</dbReference>
<name>A0AAU2VJM5_9ACTN</name>
<feature type="region of interest" description="Disordered" evidence="2">
    <location>
        <begin position="149"/>
        <end position="178"/>
    </location>
</feature>
<evidence type="ECO:0000259" key="3">
    <source>
        <dbReference type="Pfam" id="PF13581"/>
    </source>
</evidence>
<dbReference type="GO" id="GO:0005524">
    <property type="term" value="F:ATP binding"/>
    <property type="evidence" value="ECO:0007669"/>
    <property type="project" value="UniProtKB-KW"/>
</dbReference>
<evidence type="ECO:0000256" key="2">
    <source>
        <dbReference type="SAM" id="MobiDB-lite"/>
    </source>
</evidence>
<organism evidence="4">
    <name type="scientific">Streptomyces sp. NBC_00008</name>
    <dbReference type="NCBI Taxonomy" id="2903610"/>
    <lineage>
        <taxon>Bacteria</taxon>
        <taxon>Bacillati</taxon>
        <taxon>Actinomycetota</taxon>
        <taxon>Actinomycetes</taxon>
        <taxon>Kitasatosporales</taxon>
        <taxon>Streptomycetaceae</taxon>
        <taxon>Streptomyces</taxon>
    </lineage>
</organism>
<dbReference type="InterPro" id="IPR003594">
    <property type="entry name" value="HATPase_dom"/>
</dbReference>
<reference evidence="4" key="1">
    <citation type="submission" date="2022-10" db="EMBL/GenBank/DDBJ databases">
        <title>The complete genomes of actinobacterial strains from the NBC collection.</title>
        <authorList>
            <person name="Joergensen T.S."/>
            <person name="Alvarez Arevalo M."/>
            <person name="Sterndorff E.B."/>
            <person name="Faurdal D."/>
            <person name="Vuksanovic O."/>
            <person name="Mourched A.-S."/>
            <person name="Charusanti P."/>
            <person name="Shaw S."/>
            <person name="Blin K."/>
            <person name="Weber T."/>
        </authorList>
    </citation>
    <scope>NUCLEOTIDE SEQUENCE</scope>
    <source>
        <strain evidence="4">NBC_00008</strain>
    </source>
</reference>
<proteinExistence type="predicted"/>
<keyword evidence="1" id="KW-0723">Serine/threonine-protein kinase</keyword>
<dbReference type="PANTHER" id="PTHR35526:SF3">
    <property type="entry name" value="ANTI-SIGMA-F FACTOR RSBW"/>
    <property type="match status" value="1"/>
</dbReference>
<dbReference type="EMBL" id="CP108313">
    <property type="protein sequence ID" value="WTW67760.1"/>
    <property type="molecule type" value="Genomic_DNA"/>
</dbReference>
<feature type="domain" description="Histidine kinase/HSP90-like ATPase" evidence="3">
    <location>
        <begin position="15"/>
        <end position="126"/>
    </location>
</feature>
<dbReference type="Pfam" id="PF13581">
    <property type="entry name" value="HATPase_c_2"/>
    <property type="match status" value="1"/>
</dbReference>
<keyword evidence="4" id="KW-0547">Nucleotide-binding</keyword>
<dbReference type="AlphaFoldDB" id="A0AAU2VJM5"/>
<keyword evidence="4" id="KW-0067">ATP-binding</keyword>
<dbReference type="PANTHER" id="PTHR35526">
    <property type="entry name" value="ANTI-SIGMA-F FACTOR RSBW-RELATED"/>
    <property type="match status" value="1"/>
</dbReference>
<dbReference type="Gene3D" id="3.30.565.10">
    <property type="entry name" value="Histidine kinase-like ATPase, C-terminal domain"/>
    <property type="match status" value="1"/>
</dbReference>
<evidence type="ECO:0000313" key="4">
    <source>
        <dbReference type="EMBL" id="WTW67760.1"/>
    </source>
</evidence>
<dbReference type="InterPro" id="IPR050267">
    <property type="entry name" value="Anti-sigma-factor_SerPK"/>
</dbReference>